<dbReference type="Proteomes" id="UP000023152">
    <property type="component" value="Unassembled WGS sequence"/>
</dbReference>
<keyword evidence="2" id="KW-1185">Reference proteome</keyword>
<name>X6LTH9_RETFI</name>
<comment type="caution">
    <text evidence="1">The sequence shown here is derived from an EMBL/GenBank/DDBJ whole genome shotgun (WGS) entry which is preliminary data.</text>
</comment>
<organism evidence="1 2">
    <name type="scientific">Reticulomyxa filosa</name>
    <dbReference type="NCBI Taxonomy" id="46433"/>
    <lineage>
        <taxon>Eukaryota</taxon>
        <taxon>Sar</taxon>
        <taxon>Rhizaria</taxon>
        <taxon>Retaria</taxon>
        <taxon>Foraminifera</taxon>
        <taxon>Monothalamids</taxon>
        <taxon>Reticulomyxidae</taxon>
        <taxon>Reticulomyxa</taxon>
    </lineage>
</organism>
<reference evidence="1 2" key="1">
    <citation type="journal article" date="2013" name="Curr. Biol.">
        <title>The Genome of the Foraminiferan Reticulomyxa filosa.</title>
        <authorList>
            <person name="Glockner G."/>
            <person name="Hulsmann N."/>
            <person name="Schleicher M."/>
            <person name="Noegel A.A."/>
            <person name="Eichinger L."/>
            <person name="Gallinger C."/>
            <person name="Pawlowski J."/>
            <person name="Sierra R."/>
            <person name="Euteneuer U."/>
            <person name="Pillet L."/>
            <person name="Moustafa A."/>
            <person name="Platzer M."/>
            <person name="Groth M."/>
            <person name="Szafranski K."/>
            <person name="Schliwa M."/>
        </authorList>
    </citation>
    <scope>NUCLEOTIDE SEQUENCE [LARGE SCALE GENOMIC DNA]</scope>
</reference>
<proteinExistence type="predicted"/>
<protein>
    <submittedName>
        <fullName evidence="1">Uncharacterized protein</fullName>
    </submittedName>
</protein>
<dbReference type="EMBL" id="ASPP01029421">
    <property type="protein sequence ID" value="ETO04392.1"/>
    <property type="molecule type" value="Genomic_DNA"/>
</dbReference>
<evidence type="ECO:0000313" key="1">
    <source>
        <dbReference type="EMBL" id="ETO04392.1"/>
    </source>
</evidence>
<evidence type="ECO:0000313" key="2">
    <source>
        <dbReference type="Proteomes" id="UP000023152"/>
    </source>
</evidence>
<sequence>MNNTFVKEYNNLSNTDVKSINWARSLDYFEKFPEFSGSQYTTLNKRSKGGLKIQRRKLRGSDQIKEEQHRVRIKHKKLICKDFKFKNAGELPIDNECIVIGDVADEKIEGSHPMSIMNQDFLVYPNKNDDEALQMFLGGAVEDNENLVVKI</sequence>
<dbReference type="AlphaFoldDB" id="X6LTH9"/>
<gene>
    <name evidence="1" type="ORF">RFI_33005</name>
</gene>
<accession>X6LTH9</accession>